<evidence type="ECO:0000256" key="1">
    <source>
        <dbReference type="ARBA" id="ARBA00001947"/>
    </source>
</evidence>
<dbReference type="GO" id="GO:0016020">
    <property type="term" value="C:membrane"/>
    <property type="evidence" value="ECO:0007669"/>
    <property type="project" value="UniProtKB-SubCell"/>
</dbReference>
<dbReference type="RefSeq" id="WP_073131975.1">
    <property type="nucleotide sequence ID" value="NZ_FQWQ01000001.1"/>
</dbReference>
<keyword evidence="10" id="KW-1185">Reference proteome</keyword>
<dbReference type="AlphaFoldDB" id="A0A1M5LJ92"/>
<dbReference type="Pfam" id="PF02163">
    <property type="entry name" value="Peptidase_M50"/>
    <property type="match status" value="1"/>
</dbReference>
<protein>
    <recommendedName>
        <fullName evidence="8">Peptidase M50 domain-containing protein</fullName>
    </recommendedName>
</protein>
<evidence type="ECO:0000256" key="2">
    <source>
        <dbReference type="ARBA" id="ARBA00004141"/>
    </source>
</evidence>
<evidence type="ECO:0000259" key="8">
    <source>
        <dbReference type="Pfam" id="PF02163"/>
    </source>
</evidence>
<evidence type="ECO:0000256" key="6">
    <source>
        <dbReference type="ARBA" id="ARBA00023136"/>
    </source>
</evidence>
<keyword evidence="5 7" id="KW-1133">Transmembrane helix</keyword>
<feature type="transmembrane region" description="Helical" evidence="7">
    <location>
        <begin position="179"/>
        <end position="201"/>
    </location>
</feature>
<dbReference type="OrthoDB" id="9759690at2"/>
<feature type="domain" description="Peptidase M50" evidence="8">
    <location>
        <begin position="159"/>
        <end position="308"/>
    </location>
</feature>
<keyword evidence="4 7" id="KW-0812">Transmembrane</keyword>
<keyword evidence="6 7" id="KW-0472">Membrane</keyword>
<evidence type="ECO:0000256" key="5">
    <source>
        <dbReference type="ARBA" id="ARBA00022989"/>
    </source>
</evidence>
<feature type="transmembrane region" description="Helical" evidence="7">
    <location>
        <begin position="355"/>
        <end position="373"/>
    </location>
</feature>
<evidence type="ECO:0000256" key="4">
    <source>
        <dbReference type="ARBA" id="ARBA00022692"/>
    </source>
</evidence>
<gene>
    <name evidence="9" type="ORF">SAMN04488109_1226</name>
</gene>
<accession>A0A1M5LJ92</accession>
<evidence type="ECO:0000256" key="3">
    <source>
        <dbReference type="ARBA" id="ARBA00007931"/>
    </source>
</evidence>
<dbReference type="Proteomes" id="UP000184212">
    <property type="component" value="Unassembled WGS sequence"/>
</dbReference>
<feature type="transmembrane region" description="Helical" evidence="7">
    <location>
        <begin position="213"/>
        <end position="236"/>
    </location>
</feature>
<dbReference type="InterPro" id="IPR008915">
    <property type="entry name" value="Peptidase_M50"/>
</dbReference>
<proteinExistence type="inferred from homology"/>
<evidence type="ECO:0000256" key="7">
    <source>
        <dbReference type="SAM" id="Phobius"/>
    </source>
</evidence>
<reference evidence="9 10" key="1">
    <citation type="submission" date="2016-11" db="EMBL/GenBank/DDBJ databases">
        <authorList>
            <person name="Jaros S."/>
            <person name="Januszkiewicz K."/>
            <person name="Wedrychowicz H."/>
        </authorList>
    </citation>
    <scope>NUCLEOTIDE SEQUENCE [LARGE SCALE GENOMIC DNA]</scope>
    <source>
        <strain evidence="9 10">DSM 24574</strain>
    </source>
</reference>
<comment type="subcellular location">
    <subcellularLocation>
        <location evidence="2">Membrane</location>
        <topology evidence="2">Multi-pass membrane protein</topology>
    </subcellularLocation>
</comment>
<evidence type="ECO:0000313" key="9">
    <source>
        <dbReference type="EMBL" id="SHG64729.1"/>
    </source>
</evidence>
<sequence length="392" mass="44122">METQSFIKVLKDVSVHPFDKSRWVASTPGGRNFLINEKTSLLLATLSNSSNAEEACKKFNERSKNHLSYPLFEEIATGLARKFDTNGNTEKAGYLSLKIELLSAKLIGRIAQPITRAFRLVPFLFIAVFSLTIVSYSLATDPLAQEAPVTNQGLALPVILVWFSLFVHELGHIAACRSFGIRHGGVGVGFYFIIPVVYADITQIWTGSKLCRIITNLAGVFMEVAYAAVLCLMSLYSSNPVYVSAALVICLKALLELNPFVRFDGYWLLCDITNTPNLMNRATLQLKSVFQWPPKLQPSMTSLLIFCYGVVNYVFAGAYMGYILSTHFVSVIEFPQRLFLVVRKALLWELQFTDLKQEMVLLMLFYILIYNTLKRIIRSLIKKQLSPRGLLE</sequence>
<comment type="cofactor">
    <cofactor evidence="1">
        <name>Zn(2+)</name>
        <dbReference type="ChEBI" id="CHEBI:29105"/>
    </cofactor>
</comment>
<dbReference type="EMBL" id="FQWQ01000001">
    <property type="protein sequence ID" value="SHG64729.1"/>
    <property type="molecule type" value="Genomic_DNA"/>
</dbReference>
<dbReference type="GO" id="GO:0006508">
    <property type="term" value="P:proteolysis"/>
    <property type="evidence" value="ECO:0007669"/>
    <property type="project" value="InterPro"/>
</dbReference>
<dbReference type="STRING" id="947013.SAMN04488109_1226"/>
<name>A0A1M5LJ92_9BACT</name>
<feature type="transmembrane region" description="Helical" evidence="7">
    <location>
        <begin position="149"/>
        <end position="167"/>
    </location>
</feature>
<comment type="similarity">
    <text evidence="3">Belongs to the peptidase M50B family.</text>
</comment>
<organism evidence="9 10">
    <name type="scientific">Chryseolinea serpens</name>
    <dbReference type="NCBI Taxonomy" id="947013"/>
    <lineage>
        <taxon>Bacteria</taxon>
        <taxon>Pseudomonadati</taxon>
        <taxon>Bacteroidota</taxon>
        <taxon>Cytophagia</taxon>
        <taxon>Cytophagales</taxon>
        <taxon>Fulvivirgaceae</taxon>
        <taxon>Chryseolinea</taxon>
    </lineage>
</organism>
<evidence type="ECO:0000313" key="10">
    <source>
        <dbReference type="Proteomes" id="UP000184212"/>
    </source>
</evidence>
<feature type="transmembrane region" description="Helical" evidence="7">
    <location>
        <begin position="117"/>
        <end position="137"/>
    </location>
</feature>
<feature type="transmembrane region" description="Helical" evidence="7">
    <location>
        <begin position="303"/>
        <end position="324"/>
    </location>
</feature>